<evidence type="ECO:0000256" key="1">
    <source>
        <dbReference type="ARBA" id="ARBA00023015"/>
    </source>
</evidence>
<dbReference type="InterPro" id="IPR011051">
    <property type="entry name" value="RmlC_Cupin_sf"/>
</dbReference>
<dbReference type="InterPro" id="IPR032783">
    <property type="entry name" value="AraC_lig"/>
</dbReference>
<gene>
    <name evidence="5" type="ORF">A176_006305</name>
</gene>
<evidence type="ECO:0000256" key="2">
    <source>
        <dbReference type="ARBA" id="ARBA00023125"/>
    </source>
</evidence>
<evidence type="ECO:0000256" key="3">
    <source>
        <dbReference type="ARBA" id="ARBA00023163"/>
    </source>
</evidence>
<dbReference type="InterPro" id="IPR014710">
    <property type="entry name" value="RmlC-like_jellyroll"/>
</dbReference>
<evidence type="ECO:0000259" key="4">
    <source>
        <dbReference type="PROSITE" id="PS01124"/>
    </source>
</evidence>
<dbReference type="Gene3D" id="1.10.10.60">
    <property type="entry name" value="Homeodomain-like"/>
    <property type="match status" value="2"/>
</dbReference>
<sequence>MSCSRVVMDEGCRRRYGFSMPPRPSLLSKRPNAAARQADVVSEVLETMRFTTLLFGRFELGAPWAMRLPKKESAMFYVLAHGQARLRVDGVERPFHLSAGDVVLVPRGSGHVLDDGGRRTPAAQDFISAEALRGPVLAPRRLGGGGQVSTLITGCFRFSAGLQSPLLSTFPSAIHLSAREPEVAASLSSTVQLIAEESAARRQGSALVLGRLADVLLVQAFRARAAATVTEGAGLQALADPAIGAALGLMHGRLSEPWTVERLAASVGVSRSGFAARFHQLVGEPPLQYLARWRMTKAAQWLRETDDSLPQVAERVGYVSAVAFNKAFKRWHGVGPGGYRRAQQAARTVPSE</sequence>
<dbReference type="PANTHER" id="PTHR46796">
    <property type="entry name" value="HTH-TYPE TRANSCRIPTIONAL ACTIVATOR RHAS-RELATED"/>
    <property type="match status" value="1"/>
</dbReference>
<dbReference type="Pfam" id="PF12852">
    <property type="entry name" value="Cupin_6"/>
    <property type="match status" value="1"/>
</dbReference>
<dbReference type="eggNOG" id="COG2207">
    <property type="taxonomic scope" value="Bacteria"/>
</dbReference>
<dbReference type="Proteomes" id="UP000009026">
    <property type="component" value="Chromosome"/>
</dbReference>
<dbReference type="InterPro" id="IPR018060">
    <property type="entry name" value="HTH_AraC"/>
</dbReference>
<organism evidence="5 6">
    <name type="scientific">Pseudomyxococcus hansupus</name>
    <dbReference type="NCBI Taxonomy" id="1297742"/>
    <lineage>
        <taxon>Bacteria</taxon>
        <taxon>Pseudomonadati</taxon>
        <taxon>Myxococcota</taxon>
        <taxon>Myxococcia</taxon>
        <taxon>Myxococcales</taxon>
        <taxon>Cystobacterineae</taxon>
        <taxon>Myxococcaceae</taxon>
        <taxon>Pseudomyxococcus</taxon>
    </lineage>
</organism>
<dbReference type="EMBL" id="CP012109">
    <property type="protein sequence ID" value="AKQ69393.1"/>
    <property type="molecule type" value="Genomic_DNA"/>
</dbReference>
<dbReference type="PROSITE" id="PS01124">
    <property type="entry name" value="HTH_ARAC_FAMILY_2"/>
    <property type="match status" value="1"/>
</dbReference>
<dbReference type="Gene3D" id="2.60.120.10">
    <property type="entry name" value="Jelly Rolls"/>
    <property type="match status" value="1"/>
</dbReference>
<dbReference type="PATRIC" id="fig|1297742.4.peg.6395"/>
<dbReference type="STRING" id="1297742.A176_006305"/>
<dbReference type="AlphaFoldDB" id="A0A0H4X661"/>
<accession>A0A0H4X661</accession>
<dbReference type="GO" id="GO:0003700">
    <property type="term" value="F:DNA-binding transcription factor activity"/>
    <property type="evidence" value="ECO:0007669"/>
    <property type="project" value="InterPro"/>
</dbReference>
<dbReference type="Pfam" id="PF12833">
    <property type="entry name" value="HTH_18"/>
    <property type="match status" value="1"/>
</dbReference>
<proteinExistence type="predicted"/>
<dbReference type="PANTHER" id="PTHR46796:SF7">
    <property type="entry name" value="ARAC FAMILY TRANSCRIPTIONAL REGULATOR"/>
    <property type="match status" value="1"/>
</dbReference>
<keyword evidence="6" id="KW-1185">Reference proteome</keyword>
<reference evidence="5 6" key="1">
    <citation type="journal article" date="2016" name="PLoS ONE">
        <title>Complete Genome Sequence and Comparative Genomics of a Novel Myxobacterium Myxococcus hansupus.</title>
        <authorList>
            <person name="Sharma G."/>
            <person name="Narwani T."/>
            <person name="Subramanian S."/>
        </authorList>
    </citation>
    <scope>NUCLEOTIDE SEQUENCE [LARGE SCALE GENOMIC DNA]</scope>
    <source>
        <strain evidence="6">mixupus</strain>
    </source>
</reference>
<evidence type="ECO:0000313" key="6">
    <source>
        <dbReference type="Proteomes" id="UP000009026"/>
    </source>
</evidence>
<dbReference type="SUPFAM" id="SSF46689">
    <property type="entry name" value="Homeodomain-like"/>
    <property type="match status" value="2"/>
</dbReference>
<dbReference type="InterPro" id="IPR009057">
    <property type="entry name" value="Homeodomain-like_sf"/>
</dbReference>
<evidence type="ECO:0000313" key="5">
    <source>
        <dbReference type="EMBL" id="AKQ69393.1"/>
    </source>
</evidence>
<dbReference type="InterPro" id="IPR050204">
    <property type="entry name" value="AraC_XylS_family_regulators"/>
</dbReference>
<protein>
    <submittedName>
        <fullName evidence="5">Transcriptional regulator, AraC family protein</fullName>
    </submittedName>
</protein>
<dbReference type="KEGG" id="mym:A176_006305"/>
<dbReference type="GO" id="GO:0043565">
    <property type="term" value="F:sequence-specific DNA binding"/>
    <property type="evidence" value="ECO:0007669"/>
    <property type="project" value="InterPro"/>
</dbReference>
<feature type="domain" description="HTH araC/xylS-type" evidence="4">
    <location>
        <begin position="244"/>
        <end position="342"/>
    </location>
</feature>
<keyword evidence="2" id="KW-0238">DNA-binding</keyword>
<dbReference type="SUPFAM" id="SSF51182">
    <property type="entry name" value="RmlC-like cupins"/>
    <property type="match status" value="1"/>
</dbReference>
<dbReference type="SMART" id="SM00342">
    <property type="entry name" value="HTH_ARAC"/>
    <property type="match status" value="1"/>
</dbReference>
<keyword evidence="1" id="KW-0805">Transcription regulation</keyword>
<name>A0A0H4X661_9BACT</name>
<keyword evidence="3" id="KW-0804">Transcription</keyword>